<proteinExistence type="predicted"/>
<evidence type="ECO:0000313" key="2">
    <source>
        <dbReference type="EMBL" id="KAK3389140.1"/>
    </source>
</evidence>
<reference evidence="2" key="1">
    <citation type="journal article" date="2023" name="Mol. Phylogenet. Evol.">
        <title>Genome-scale phylogeny and comparative genomics of the fungal order Sordariales.</title>
        <authorList>
            <person name="Hensen N."/>
            <person name="Bonometti L."/>
            <person name="Westerberg I."/>
            <person name="Brannstrom I.O."/>
            <person name="Guillou S."/>
            <person name="Cros-Aarteil S."/>
            <person name="Calhoun S."/>
            <person name="Haridas S."/>
            <person name="Kuo A."/>
            <person name="Mondo S."/>
            <person name="Pangilinan J."/>
            <person name="Riley R."/>
            <person name="LaButti K."/>
            <person name="Andreopoulos B."/>
            <person name="Lipzen A."/>
            <person name="Chen C."/>
            <person name="Yan M."/>
            <person name="Daum C."/>
            <person name="Ng V."/>
            <person name="Clum A."/>
            <person name="Steindorff A."/>
            <person name="Ohm R.A."/>
            <person name="Martin F."/>
            <person name="Silar P."/>
            <person name="Natvig D.O."/>
            <person name="Lalanne C."/>
            <person name="Gautier V."/>
            <person name="Ament-Velasquez S.L."/>
            <person name="Kruys A."/>
            <person name="Hutchinson M.I."/>
            <person name="Powell A.J."/>
            <person name="Barry K."/>
            <person name="Miller A.N."/>
            <person name="Grigoriev I.V."/>
            <person name="Debuchy R."/>
            <person name="Gladieux P."/>
            <person name="Hiltunen Thoren M."/>
            <person name="Johannesson H."/>
        </authorList>
    </citation>
    <scope>NUCLEOTIDE SEQUENCE</scope>
    <source>
        <strain evidence="2">CBS 232.78</strain>
    </source>
</reference>
<feature type="chain" id="PRO_5042270852" evidence="1">
    <location>
        <begin position="18"/>
        <end position="72"/>
    </location>
</feature>
<evidence type="ECO:0000313" key="3">
    <source>
        <dbReference type="Proteomes" id="UP001285441"/>
    </source>
</evidence>
<feature type="signal peptide" evidence="1">
    <location>
        <begin position="1"/>
        <end position="17"/>
    </location>
</feature>
<name>A0AAE0U3C6_9PEZI</name>
<dbReference type="EMBL" id="JAULSW010000002">
    <property type="protein sequence ID" value="KAK3389140.1"/>
    <property type="molecule type" value="Genomic_DNA"/>
</dbReference>
<comment type="caution">
    <text evidence="2">The sequence shown here is derived from an EMBL/GenBank/DDBJ whole genome shotgun (WGS) entry which is preliminary data.</text>
</comment>
<accession>A0AAE0U3C6</accession>
<sequence length="72" mass="7746">MQLKYTIYSLFALTATALPHATGELPTRGILAPRDQCAAAGPECTGEKWSPDCPGGYCMPFQGPHIGFWCCP</sequence>
<keyword evidence="3" id="KW-1185">Reference proteome</keyword>
<protein>
    <submittedName>
        <fullName evidence="2">Uncharacterized protein</fullName>
    </submittedName>
</protein>
<dbReference type="Proteomes" id="UP001285441">
    <property type="component" value="Unassembled WGS sequence"/>
</dbReference>
<gene>
    <name evidence="2" type="ORF">B0H63DRAFT_463056</name>
</gene>
<dbReference type="AlphaFoldDB" id="A0AAE0U3C6"/>
<reference evidence="2" key="2">
    <citation type="submission" date="2023-06" db="EMBL/GenBank/DDBJ databases">
        <authorList>
            <consortium name="Lawrence Berkeley National Laboratory"/>
            <person name="Haridas S."/>
            <person name="Hensen N."/>
            <person name="Bonometti L."/>
            <person name="Westerberg I."/>
            <person name="Brannstrom I.O."/>
            <person name="Guillou S."/>
            <person name="Cros-Aarteil S."/>
            <person name="Calhoun S."/>
            <person name="Kuo A."/>
            <person name="Mondo S."/>
            <person name="Pangilinan J."/>
            <person name="Riley R."/>
            <person name="LaButti K."/>
            <person name="Andreopoulos B."/>
            <person name="Lipzen A."/>
            <person name="Chen C."/>
            <person name="Yanf M."/>
            <person name="Daum C."/>
            <person name="Ng V."/>
            <person name="Clum A."/>
            <person name="Steindorff A."/>
            <person name="Ohm R."/>
            <person name="Martin F."/>
            <person name="Silar P."/>
            <person name="Natvig D."/>
            <person name="Lalanne C."/>
            <person name="Gautier V."/>
            <person name="Ament-velasquez S.L."/>
            <person name="Kruys A."/>
            <person name="Hutchinson M.I."/>
            <person name="Powell A.J."/>
            <person name="Barry K."/>
            <person name="Miller A.N."/>
            <person name="Grigoriev I.V."/>
            <person name="Debuchy R."/>
            <person name="Gladieux P."/>
            <person name="Thoren M.H."/>
            <person name="Johannesson H."/>
        </authorList>
    </citation>
    <scope>NUCLEOTIDE SEQUENCE</scope>
    <source>
        <strain evidence="2">CBS 232.78</strain>
    </source>
</reference>
<organism evidence="2 3">
    <name type="scientific">Podospora didyma</name>
    <dbReference type="NCBI Taxonomy" id="330526"/>
    <lineage>
        <taxon>Eukaryota</taxon>
        <taxon>Fungi</taxon>
        <taxon>Dikarya</taxon>
        <taxon>Ascomycota</taxon>
        <taxon>Pezizomycotina</taxon>
        <taxon>Sordariomycetes</taxon>
        <taxon>Sordariomycetidae</taxon>
        <taxon>Sordariales</taxon>
        <taxon>Podosporaceae</taxon>
        <taxon>Podospora</taxon>
    </lineage>
</organism>
<keyword evidence="1" id="KW-0732">Signal</keyword>
<evidence type="ECO:0000256" key="1">
    <source>
        <dbReference type="SAM" id="SignalP"/>
    </source>
</evidence>